<dbReference type="GO" id="GO:0050661">
    <property type="term" value="F:NADP binding"/>
    <property type="evidence" value="ECO:0007669"/>
    <property type="project" value="InterPro"/>
</dbReference>
<keyword evidence="1" id="KW-0560">Oxidoreductase</keyword>
<dbReference type="EMBL" id="CP054929">
    <property type="protein sequence ID" value="QKW51879.1"/>
    <property type="molecule type" value="Genomic_DNA"/>
</dbReference>
<dbReference type="InterPro" id="IPR000960">
    <property type="entry name" value="Flavin_mOase"/>
</dbReference>
<dbReference type="PANTHER" id="PTHR43539">
    <property type="entry name" value="FLAVIN-BINDING MONOOXYGENASE-LIKE PROTEIN (AFU_ORTHOLOGUE AFUA_4G09220)"/>
    <property type="match status" value="1"/>
</dbReference>
<organism evidence="2 3">
    <name type="scientific">Streptomyces buecherae</name>
    <dbReference type="NCBI Taxonomy" id="2763006"/>
    <lineage>
        <taxon>Bacteria</taxon>
        <taxon>Bacillati</taxon>
        <taxon>Actinomycetota</taxon>
        <taxon>Actinomycetes</taxon>
        <taxon>Kitasatosporales</taxon>
        <taxon>Streptomycetaceae</taxon>
        <taxon>Streptomyces</taxon>
    </lineage>
</organism>
<dbReference type="GO" id="GO:0004497">
    <property type="term" value="F:monooxygenase activity"/>
    <property type="evidence" value="ECO:0007669"/>
    <property type="project" value="TreeGrafter"/>
</dbReference>
<dbReference type="GO" id="GO:0050660">
    <property type="term" value="F:flavin adenine dinucleotide binding"/>
    <property type="evidence" value="ECO:0007669"/>
    <property type="project" value="InterPro"/>
</dbReference>
<name>A0A7H8NBI6_9ACTN</name>
<evidence type="ECO:0000313" key="2">
    <source>
        <dbReference type="EMBL" id="QKW51879.1"/>
    </source>
</evidence>
<dbReference type="AlphaFoldDB" id="A0A7H8NBI6"/>
<gene>
    <name evidence="2" type="ORF">HUT08_22715</name>
</gene>
<dbReference type="InterPro" id="IPR050982">
    <property type="entry name" value="Auxin_biosynth/cation_transpt"/>
</dbReference>
<dbReference type="Gene3D" id="3.50.50.60">
    <property type="entry name" value="FAD/NAD(P)-binding domain"/>
    <property type="match status" value="1"/>
</dbReference>
<dbReference type="PRINTS" id="PR00368">
    <property type="entry name" value="FADPNR"/>
</dbReference>
<dbReference type="SUPFAM" id="SSF51735">
    <property type="entry name" value="NAD(P)-binding Rossmann-fold domains"/>
    <property type="match status" value="1"/>
</dbReference>
<dbReference type="InterPro" id="IPR036188">
    <property type="entry name" value="FAD/NAD-bd_sf"/>
</dbReference>
<dbReference type="InterPro" id="IPR036291">
    <property type="entry name" value="NAD(P)-bd_dom_sf"/>
</dbReference>
<dbReference type="PIRSF" id="PIRSF000332">
    <property type="entry name" value="FMO"/>
    <property type="match status" value="1"/>
</dbReference>
<dbReference type="GO" id="GO:0005829">
    <property type="term" value="C:cytosol"/>
    <property type="evidence" value="ECO:0007669"/>
    <property type="project" value="TreeGrafter"/>
</dbReference>
<dbReference type="PANTHER" id="PTHR43539:SF78">
    <property type="entry name" value="FLAVIN-CONTAINING MONOOXYGENASE"/>
    <property type="match status" value="1"/>
</dbReference>
<protein>
    <submittedName>
        <fullName evidence="2">NAD(P)/FAD-dependent oxidoreductase</fullName>
    </submittedName>
</protein>
<reference evidence="2 3" key="1">
    <citation type="submission" date="2020-06" db="EMBL/GenBank/DDBJ databases">
        <title>Genome mining for natural products.</title>
        <authorList>
            <person name="Zhang B."/>
            <person name="Shi J."/>
            <person name="Ge H."/>
        </authorList>
    </citation>
    <scope>NUCLEOTIDE SEQUENCE [LARGE SCALE GENOMIC DNA]</scope>
    <source>
        <strain evidence="2 3">NA00687</strain>
    </source>
</reference>
<proteinExistence type="predicted"/>
<sequence>MADRTPAPRTPVYVIGGGPGGLAAAAALGERGVRAVVLERSHAVAGSWRAHYDGLRLHTTRRMSALPGLPIPRGYGRWVGRDDLVRYLERYVEHHRLECVTGVEVARVARAAADGDVPPNPWVLHASGGRELTARAVVVATGYSHTPYLPDWPGRTEYAGELLHAADYRNASPYQGKDVLVVGAGNSGAEIATELAEGGAGRIRLAVRTVPHVVRRSRLGWSAQRSAVLARRLPVTVADRVSALRARLCAPDLAGHGLPRPASVGVAGLYSRARAGAVPVRDTGLVRAVRAGRVEIVAAVESFDGDKPVLVDGSRVDAEVVIAATGYRPGLDDLVGHLDVLDARGHPRAHGARRQAAAPGLYFTGYANPASGMLRELATESRRIAQRIARDLR</sequence>
<dbReference type="Pfam" id="PF13738">
    <property type="entry name" value="Pyr_redox_3"/>
    <property type="match status" value="1"/>
</dbReference>
<dbReference type="RefSeq" id="WP_176163586.1">
    <property type="nucleotide sequence ID" value="NZ_CP054929.1"/>
</dbReference>
<evidence type="ECO:0000256" key="1">
    <source>
        <dbReference type="ARBA" id="ARBA00023002"/>
    </source>
</evidence>
<dbReference type="PRINTS" id="PR00411">
    <property type="entry name" value="PNDRDTASEI"/>
</dbReference>
<dbReference type="SUPFAM" id="SSF51905">
    <property type="entry name" value="FAD/NAD(P)-binding domain"/>
    <property type="match status" value="1"/>
</dbReference>
<keyword evidence="3" id="KW-1185">Reference proteome</keyword>
<dbReference type="Proteomes" id="UP000509303">
    <property type="component" value="Chromosome"/>
</dbReference>
<accession>A0A7H8NBI6</accession>
<evidence type="ECO:0000313" key="3">
    <source>
        <dbReference type="Proteomes" id="UP000509303"/>
    </source>
</evidence>